<feature type="transmembrane region" description="Helical" evidence="1">
    <location>
        <begin position="39"/>
        <end position="57"/>
    </location>
</feature>
<evidence type="ECO:0000313" key="2">
    <source>
        <dbReference type="EMBL" id="ASY28262.1"/>
    </source>
</evidence>
<name>A0A249LGP1_9ACTN</name>
<dbReference type="KEGG" id="plim:PHILAsVB114_06585"/>
<dbReference type="EMBL" id="CP016782">
    <property type="protein sequence ID" value="ASY28262.1"/>
    <property type="molecule type" value="Genomic_DNA"/>
</dbReference>
<keyword evidence="3" id="KW-1185">Reference proteome</keyword>
<reference evidence="2 3" key="1">
    <citation type="submission" date="2016-07" db="EMBL/GenBank/DDBJ databases">
        <title>High microdiversification within the ubiquitous acI lineage of Actinobacteria.</title>
        <authorList>
            <person name="Neuenschwander S.M."/>
            <person name="Salcher M."/>
            <person name="Ghai R."/>
            <person name="Pernthaler J."/>
        </authorList>
    </citation>
    <scope>NUCLEOTIDE SEQUENCE [LARGE SCALE GENOMIC DNA]</scope>
    <source>
        <strain evidence="2">MMS-VB-114</strain>
    </source>
</reference>
<dbReference type="RefSeq" id="WP_157906163.1">
    <property type="nucleotide sequence ID" value="NZ_CP016782.1"/>
</dbReference>
<keyword evidence="1" id="KW-1133">Transmembrane helix</keyword>
<dbReference type="Proteomes" id="UP000217221">
    <property type="component" value="Chromosome"/>
</dbReference>
<feature type="transmembrane region" description="Helical" evidence="1">
    <location>
        <begin position="77"/>
        <end position="92"/>
    </location>
</feature>
<evidence type="ECO:0000313" key="3">
    <source>
        <dbReference type="Proteomes" id="UP000217221"/>
    </source>
</evidence>
<accession>A0A249LGP1</accession>
<protein>
    <submittedName>
        <fullName evidence="2">Uncharacterized protein</fullName>
    </submittedName>
</protein>
<keyword evidence="1" id="KW-0812">Transmembrane</keyword>
<organism evidence="2 3">
    <name type="scientific">Candidatus Planktophila limnetica</name>
    <dbReference type="NCBI Taxonomy" id="573600"/>
    <lineage>
        <taxon>Bacteria</taxon>
        <taxon>Bacillati</taxon>
        <taxon>Actinomycetota</taxon>
        <taxon>Actinomycetes</taxon>
        <taxon>Candidatus Nanopelagicales</taxon>
        <taxon>Candidatus Nanopelagicaceae</taxon>
        <taxon>Candidatus Planktophila</taxon>
    </lineage>
</organism>
<sequence length="122" mass="13440">MDLSIIHTVAYILHMLGILGVLVLLLLQVSKKPRKFNAGVLHSAATALIAGLVMVGVQYPLNEENAAEWPLYDNTKIAVKLGIVLIILLIGYRQNKKSVFTTKTWATLLVLTVANIVIAYTW</sequence>
<keyword evidence="1" id="KW-0472">Membrane</keyword>
<feature type="transmembrane region" description="Helical" evidence="1">
    <location>
        <begin position="104"/>
        <end position="121"/>
    </location>
</feature>
<dbReference type="OrthoDB" id="3830423at2"/>
<proteinExistence type="predicted"/>
<evidence type="ECO:0000256" key="1">
    <source>
        <dbReference type="SAM" id="Phobius"/>
    </source>
</evidence>
<dbReference type="AlphaFoldDB" id="A0A249LGP1"/>
<gene>
    <name evidence="2" type="ORF">PHILAsVB114_06585</name>
</gene>
<feature type="transmembrane region" description="Helical" evidence="1">
    <location>
        <begin position="6"/>
        <end position="27"/>
    </location>
</feature>